<dbReference type="InterPro" id="IPR001789">
    <property type="entry name" value="Sig_transdc_resp-reg_receiver"/>
</dbReference>
<accession>A0A1W2GH53</accession>
<dbReference type="Pfam" id="PF00072">
    <property type="entry name" value="Response_reg"/>
    <property type="match status" value="1"/>
</dbReference>
<proteinExistence type="predicted"/>
<dbReference type="GO" id="GO:0000160">
    <property type="term" value="P:phosphorelay signal transduction system"/>
    <property type="evidence" value="ECO:0007669"/>
    <property type="project" value="InterPro"/>
</dbReference>
<evidence type="ECO:0000313" key="7">
    <source>
        <dbReference type="Proteomes" id="UP000192472"/>
    </source>
</evidence>
<name>A0A1W2GH53_REIFA</name>
<dbReference type="Gene3D" id="1.20.120.160">
    <property type="entry name" value="HPT domain"/>
    <property type="match status" value="1"/>
</dbReference>
<protein>
    <submittedName>
        <fullName evidence="6">CheY chemotaxis protein or a CheY-like REC (Receiver) domain</fullName>
    </submittedName>
</protein>
<dbReference type="PANTHER" id="PTHR44591">
    <property type="entry name" value="STRESS RESPONSE REGULATOR PROTEIN 1"/>
    <property type="match status" value="1"/>
</dbReference>
<evidence type="ECO:0000256" key="1">
    <source>
        <dbReference type="ARBA" id="ARBA00022553"/>
    </source>
</evidence>
<dbReference type="SUPFAM" id="SSF52172">
    <property type="entry name" value="CheY-like"/>
    <property type="match status" value="1"/>
</dbReference>
<dbReference type="RefSeq" id="WP_084373318.1">
    <property type="nucleotide sequence ID" value="NZ_FWYF01000003.1"/>
</dbReference>
<dbReference type="STRING" id="692418.SAMN04488029_2647"/>
<dbReference type="PANTHER" id="PTHR44591:SF3">
    <property type="entry name" value="RESPONSE REGULATORY DOMAIN-CONTAINING PROTEIN"/>
    <property type="match status" value="1"/>
</dbReference>
<dbReference type="EMBL" id="FWYF01000003">
    <property type="protein sequence ID" value="SMD35995.1"/>
    <property type="molecule type" value="Genomic_DNA"/>
</dbReference>
<organism evidence="6 7">
    <name type="scientific">Reichenbachiella faecimaris</name>
    <dbReference type="NCBI Taxonomy" id="692418"/>
    <lineage>
        <taxon>Bacteria</taxon>
        <taxon>Pseudomonadati</taxon>
        <taxon>Bacteroidota</taxon>
        <taxon>Cytophagia</taxon>
        <taxon>Cytophagales</taxon>
        <taxon>Reichenbachiellaceae</taxon>
        <taxon>Reichenbachiella</taxon>
    </lineage>
</organism>
<reference evidence="6 7" key="1">
    <citation type="submission" date="2017-04" db="EMBL/GenBank/DDBJ databases">
        <authorList>
            <person name="Afonso C.L."/>
            <person name="Miller P.J."/>
            <person name="Scott M.A."/>
            <person name="Spackman E."/>
            <person name="Goraichik I."/>
            <person name="Dimitrov K.M."/>
            <person name="Suarez D.L."/>
            <person name="Swayne D.E."/>
        </authorList>
    </citation>
    <scope>NUCLEOTIDE SEQUENCE [LARGE SCALE GENOMIC DNA]</scope>
    <source>
        <strain evidence="6 7">DSM 26133</strain>
    </source>
</reference>
<gene>
    <name evidence="6" type="ORF">SAMN04488029_2647</name>
</gene>
<evidence type="ECO:0000313" key="6">
    <source>
        <dbReference type="EMBL" id="SMD35995.1"/>
    </source>
</evidence>
<feature type="modified residue" description="Phosphohistidine" evidence="2">
    <location>
        <position position="181"/>
    </location>
</feature>
<feature type="domain" description="HPt" evidence="5">
    <location>
        <begin position="142"/>
        <end position="241"/>
    </location>
</feature>
<dbReference type="PROSITE" id="PS50894">
    <property type="entry name" value="HPT"/>
    <property type="match status" value="1"/>
</dbReference>
<dbReference type="InterPro" id="IPR050595">
    <property type="entry name" value="Bact_response_regulator"/>
</dbReference>
<keyword evidence="1 3" id="KW-0597">Phosphoprotein</keyword>
<evidence type="ECO:0000259" key="4">
    <source>
        <dbReference type="PROSITE" id="PS50110"/>
    </source>
</evidence>
<dbReference type="InterPro" id="IPR011006">
    <property type="entry name" value="CheY-like_superfamily"/>
</dbReference>
<dbReference type="PROSITE" id="PS50110">
    <property type="entry name" value="RESPONSE_REGULATORY"/>
    <property type="match status" value="1"/>
</dbReference>
<dbReference type="SMART" id="SM00448">
    <property type="entry name" value="REC"/>
    <property type="match status" value="1"/>
</dbReference>
<evidence type="ECO:0000256" key="2">
    <source>
        <dbReference type="PROSITE-ProRule" id="PRU00110"/>
    </source>
</evidence>
<dbReference type="SUPFAM" id="SSF47226">
    <property type="entry name" value="Histidine-containing phosphotransfer domain, HPT domain"/>
    <property type="match status" value="1"/>
</dbReference>
<evidence type="ECO:0000259" key="5">
    <source>
        <dbReference type="PROSITE" id="PS50894"/>
    </source>
</evidence>
<dbReference type="AlphaFoldDB" id="A0A1W2GH53"/>
<evidence type="ECO:0000256" key="3">
    <source>
        <dbReference type="PROSITE-ProRule" id="PRU00169"/>
    </source>
</evidence>
<dbReference type="Gene3D" id="3.40.50.2300">
    <property type="match status" value="1"/>
</dbReference>
<sequence length="241" mass="27690">MKVLLADQNEVNKMITQQMLTQKNITSDCVSNSEEVIEKLYNEEYALVFMDLNMLNNNVSNVEQILNQEFSNTPLIAYVNHGEDLNLANYKNRGIDEVISKPYEMADLYLTIERHTTLVTSPEEQESVLEFKKHLLEYADHDTEFAFELVDCFIKNYEEYEVSATEAFHLRDETLLFESWHKINSSNRIFSISSLDEIAENLSAAINANPSKGDSILISELTIACDKVIFKLNTIKKNLKS</sequence>
<dbReference type="InterPro" id="IPR008207">
    <property type="entry name" value="Sig_transdc_His_kin_Hpt_dom"/>
</dbReference>
<dbReference type="CDD" id="cd17546">
    <property type="entry name" value="REC_hyHK_CKI1_RcsC-like"/>
    <property type="match status" value="1"/>
</dbReference>
<dbReference type="InterPro" id="IPR036641">
    <property type="entry name" value="HPT_dom_sf"/>
</dbReference>
<feature type="domain" description="Response regulatory" evidence="4">
    <location>
        <begin position="2"/>
        <end position="116"/>
    </location>
</feature>
<keyword evidence="7" id="KW-1185">Reference proteome</keyword>
<dbReference type="Proteomes" id="UP000192472">
    <property type="component" value="Unassembled WGS sequence"/>
</dbReference>
<feature type="modified residue" description="4-aspartylphosphate" evidence="3">
    <location>
        <position position="51"/>
    </location>
</feature>
<dbReference type="GO" id="GO:0004672">
    <property type="term" value="F:protein kinase activity"/>
    <property type="evidence" value="ECO:0007669"/>
    <property type="project" value="UniProtKB-ARBA"/>
</dbReference>